<gene>
    <name evidence="2" type="ORF">V1477_020744</name>
</gene>
<keyword evidence="1" id="KW-0812">Transmembrane</keyword>
<keyword evidence="1" id="KW-0472">Membrane</keyword>
<feature type="transmembrane region" description="Helical" evidence="1">
    <location>
        <begin position="48"/>
        <end position="73"/>
    </location>
</feature>
<organism evidence="2 3">
    <name type="scientific">Vespula maculifrons</name>
    <name type="common">Eastern yellow jacket</name>
    <name type="synonym">Wasp</name>
    <dbReference type="NCBI Taxonomy" id="7453"/>
    <lineage>
        <taxon>Eukaryota</taxon>
        <taxon>Metazoa</taxon>
        <taxon>Ecdysozoa</taxon>
        <taxon>Arthropoda</taxon>
        <taxon>Hexapoda</taxon>
        <taxon>Insecta</taxon>
        <taxon>Pterygota</taxon>
        <taxon>Neoptera</taxon>
        <taxon>Endopterygota</taxon>
        <taxon>Hymenoptera</taxon>
        <taxon>Apocrita</taxon>
        <taxon>Aculeata</taxon>
        <taxon>Vespoidea</taxon>
        <taxon>Vespidae</taxon>
        <taxon>Vespinae</taxon>
        <taxon>Vespula</taxon>
    </lineage>
</organism>
<sequence>MKEQKYKLFAIILSCVLCTNICAGASVARMSSDNSIAVRQDNLVVQDLLKLILVLNNIPLIGSRLMAIPALFINYIARFEMMTNNILDKILRKSLPCTITINEIVCEGIPKNGGLISIIREAIDTMPNTRLFNIIKQVVDLVLCFYTINA</sequence>
<protein>
    <submittedName>
        <fullName evidence="2">Uncharacterized protein</fullName>
    </submittedName>
</protein>
<evidence type="ECO:0000313" key="3">
    <source>
        <dbReference type="Proteomes" id="UP001607303"/>
    </source>
</evidence>
<dbReference type="Proteomes" id="UP001607303">
    <property type="component" value="Unassembled WGS sequence"/>
</dbReference>
<evidence type="ECO:0000313" key="2">
    <source>
        <dbReference type="EMBL" id="KAL2721924.1"/>
    </source>
</evidence>
<reference evidence="2 3" key="1">
    <citation type="journal article" date="2024" name="Ann. Entomol. Soc. Am.">
        <title>Genomic analyses of the southern and eastern yellowjacket wasps (Hymenoptera: Vespidae) reveal evolutionary signatures of social life.</title>
        <authorList>
            <person name="Catto M.A."/>
            <person name="Caine P.B."/>
            <person name="Orr S.E."/>
            <person name="Hunt B.G."/>
            <person name="Goodisman M.A.D."/>
        </authorList>
    </citation>
    <scope>NUCLEOTIDE SEQUENCE [LARGE SCALE GENOMIC DNA]</scope>
    <source>
        <strain evidence="2">232</strain>
        <tissue evidence="2">Head and thorax</tissue>
    </source>
</reference>
<name>A0ABD2AMU1_VESMC</name>
<accession>A0ABD2AMU1</accession>
<dbReference type="EMBL" id="JAYRBN010000116">
    <property type="protein sequence ID" value="KAL2721924.1"/>
    <property type="molecule type" value="Genomic_DNA"/>
</dbReference>
<dbReference type="AlphaFoldDB" id="A0ABD2AMU1"/>
<comment type="caution">
    <text evidence="2">The sequence shown here is derived from an EMBL/GenBank/DDBJ whole genome shotgun (WGS) entry which is preliminary data.</text>
</comment>
<evidence type="ECO:0000256" key="1">
    <source>
        <dbReference type="SAM" id="Phobius"/>
    </source>
</evidence>
<keyword evidence="1" id="KW-1133">Transmembrane helix</keyword>
<keyword evidence="3" id="KW-1185">Reference proteome</keyword>
<proteinExistence type="predicted"/>